<reference evidence="2" key="1">
    <citation type="submission" date="2024-01" db="EMBL/GenBank/DDBJ databases">
        <title>The genome sequence of Micromonospora mangrovi CCTCC AA 2012012.</title>
        <authorList>
            <person name="Gao J."/>
        </authorList>
    </citation>
    <scope>NUCLEOTIDE SEQUENCE</scope>
    <source>
        <strain evidence="2">CCTCC AA 2012012</strain>
    </source>
</reference>
<keyword evidence="1" id="KW-0472">Membrane</keyword>
<evidence type="ECO:0000313" key="3">
    <source>
        <dbReference type="EMBL" id="XCH76378.1"/>
    </source>
</evidence>
<proteinExistence type="predicted"/>
<sequence length="148" mass="15302">MASNSHAVATTARQPVRLVAQVVGAVFLLVGVLGFVPGITSDYHSLMFAGHHSEAKLLGLFQVSVLHNVVHLLFGVAGLLLARSVAGARAYLVGGGAIYLVLWLYGLVVGSDSAANFVPLNTADNWLHLGLGVGMLGLGVALTRSSTD</sequence>
<feature type="transmembrane region" description="Helical" evidence="1">
    <location>
        <begin position="18"/>
        <end position="39"/>
    </location>
</feature>
<feature type="transmembrane region" description="Helical" evidence="1">
    <location>
        <begin position="126"/>
        <end position="143"/>
    </location>
</feature>
<accession>A0AAU7MDU9</accession>
<gene>
    <name evidence="3" type="ORF">ABUL08_09890</name>
    <name evidence="2" type="ORF">VK199_09840</name>
</gene>
<organism evidence="2">
    <name type="scientific">Micromonospora sp. CCTCC AA 2012012</name>
    <dbReference type="NCBI Taxonomy" id="3111921"/>
    <lineage>
        <taxon>Bacteria</taxon>
        <taxon>Bacillati</taxon>
        <taxon>Actinomycetota</taxon>
        <taxon>Actinomycetes</taxon>
        <taxon>Micromonosporales</taxon>
        <taxon>Micromonosporaceae</taxon>
        <taxon>Micromonospora</taxon>
    </lineage>
</organism>
<evidence type="ECO:0000256" key="1">
    <source>
        <dbReference type="SAM" id="Phobius"/>
    </source>
</evidence>
<dbReference type="Pfam" id="PF14325">
    <property type="entry name" value="DUF4383"/>
    <property type="match status" value="1"/>
</dbReference>
<feature type="transmembrane region" description="Helical" evidence="1">
    <location>
        <begin position="59"/>
        <end position="81"/>
    </location>
</feature>
<dbReference type="RefSeq" id="WP_350936708.1">
    <property type="nucleotide sequence ID" value="NZ_CP157762.1"/>
</dbReference>
<evidence type="ECO:0000313" key="2">
    <source>
        <dbReference type="EMBL" id="XBP95674.1"/>
    </source>
</evidence>
<protein>
    <submittedName>
        <fullName evidence="2">DUF4383 domain-containing protein</fullName>
    </submittedName>
</protein>
<dbReference type="AlphaFoldDB" id="A0AAU7MDU9"/>
<name>A0AAU7MDU9_9ACTN</name>
<keyword evidence="1" id="KW-0812">Transmembrane</keyword>
<reference evidence="3" key="2">
    <citation type="submission" date="2024-06" db="EMBL/GenBank/DDBJ databases">
        <title>Micromonospora mangrovi CCTCC AA 2012012 genome sequences.</title>
        <authorList>
            <person name="Gao J."/>
        </authorList>
    </citation>
    <scope>NUCLEOTIDE SEQUENCE</scope>
    <source>
        <strain evidence="3">CCTCC AA 2012012</strain>
    </source>
</reference>
<keyword evidence="1" id="KW-1133">Transmembrane helix</keyword>
<dbReference type="EMBL" id="CP159342">
    <property type="protein sequence ID" value="XCH76378.1"/>
    <property type="molecule type" value="Genomic_DNA"/>
</dbReference>
<dbReference type="EMBL" id="CP157762">
    <property type="protein sequence ID" value="XBP95674.1"/>
    <property type="molecule type" value="Genomic_DNA"/>
</dbReference>
<feature type="transmembrane region" description="Helical" evidence="1">
    <location>
        <begin position="88"/>
        <end position="106"/>
    </location>
</feature>